<evidence type="ECO:0000256" key="4">
    <source>
        <dbReference type="SAM" id="MobiDB-lite"/>
    </source>
</evidence>
<evidence type="ECO:0000256" key="3">
    <source>
        <dbReference type="ARBA" id="ARBA00023043"/>
    </source>
</evidence>
<evidence type="ECO:0000313" key="6">
    <source>
        <dbReference type="Proteomes" id="UP001460270"/>
    </source>
</evidence>
<proteinExistence type="predicted"/>
<protein>
    <submittedName>
        <fullName evidence="5">Uncharacterized protein</fullName>
    </submittedName>
</protein>
<dbReference type="Proteomes" id="UP001460270">
    <property type="component" value="Unassembled WGS sequence"/>
</dbReference>
<dbReference type="EMBL" id="JBBPFD010000008">
    <property type="protein sequence ID" value="KAK7915776.1"/>
    <property type="molecule type" value="Genomic_DNA"/>
</dbReference>
<dbReference type="GO" id="GO:0019208">
    <property type="term" value="F:phosphatase regulator activity"/>
    <property type="evidence" value="ECO:0007669"/>
    <property type="project" value="TreeGrafter"/>
</dbReference>
<dbReference type="GO" id="GO:0004857">
    <property type="term" value="F:enzyme inhibitor activity"/>
    <property type="evidence" value="ECO:0007669"/>
    <property type="project" value="TreeGrafter"/>
</dbReference>
<accession>A0AAW0P661</accession>
<keyword evidence="2" id="KW-0677">Repeat</keyword>
<reference evidence="6" key="1">
    <citation type="submission" date="2024-04" db="EMBL/GenBank/DDBJ databases">
        <title>Salinicola lusitanus LLJ914,a marine bacterium isolated from the Okinawa Trough.</title>
        <authorList>
            <person name="Li J."/>
        </authorList>
    </citation>
    <scope>NUCLEOTIDE SEQUENCE [LARGE SCALE GENOMIC DNA]</scope>
</reference>
<feature type="compositionally biased region" description="Basic residues" evidence="4">
    <location>
        <begin position="30"/>
        <end position="40"/>
    </location>
</feature>
<dbReference type="Gene3D" id="6.10.140.390">
    <property type="match status" value="1"/>
</dbReference>
<keyword evidence="3" id="KW-0040">ANK repeat</keyword>
<evidence type="ECO:0000256" key="1">
    <source>
        <dbReference type="ARBA" id="ARBA00022473"/>
    </source>
</evidence>
<dbReference type="PANTHER" id="PTHR24179:SF21">
    <property type="entry name" value="MYOSIN BINDING SUBUNIT, ISOFORM O"/>
    <property type="match status" value="1"/>
</dbReference>
<sequence length="126" mass="13916">MAEMLGPDFNFDSCAFSGPVRDEEAESQRKAKSRHARQTRRSTQGVTLTDLKEAQKSSLDPQPGGTAAVWDDRRVSISLKESMEANGHKVTDNGNVDSRLEVIVESPGFFFSPTTRPRALLGLQHK</sequence>
<dbReference type="InterPro" id="IPR051226">
    <property type="entry name" value="PP1_Regulatory_Subunit"/>
</dbReference>
<name>A0AAW0P661_9GOBI</name>
<feature type="region of interest" description="Disordered" evidence="4">
    <location>
        <begin position="1"/>
        <end position="68"/>
    </location>
</feature>
<evidence type="ECO:0000256" key="2">
    <source>
        <dbReference type="ARBA" id="ARBA00022737"/>
    </source>
</evidence>
<keyword evidence="6" id="KW-1185">Reference proteome</keyword>
<organism evidence="5 6">
    <name type="scientific">Mugilogobius chulae</name>
    <name type="common">yellowstripe goby</name>
    <dbReference type="NCBI Taxonomy" id="88201"/>
    <lineage>
        <taxon>Eukaryota</taxon>
        <taxon>Metazoa</taxon>
        <taxon>Chordata</taxon>
        <taxon>Craniata</taxon>
        <taxon>Vertebrata</taxon>
        <taxon>Euteleostomi</taxon>
        <taxon>Actinopterygii</taxon>
        <taxon>Neopterygii</taxon>
        <taxon>Teleostei</taxon>
        <taxon>Neoteleostei</taxon>
        <taxon>Acanthomorphata</taxon>
        <taxon>Gobiaria</taxon>
        <taxon>Gobiiformes</taxon>
        <taxon>Gobioidei</taxon>
        <taxon>Gobiidae</taxon>
        <taxon>Gobionellinae</taxon>
        <taxon>Mugilogobius</taxon>
    </lineage>
</organism>
<keyword evidence="1" id="KW-0217">Developmental protein</keyword>
<evidence type="ECO:0000313" key="5">
    <source>
        <dbReference type="EMBL" id="KAK7915776.1"/>
    </source>
</evidence>
<gene>
    <name evidence="5" type="ORF">WMY93_011537</name>
</gene>
<dbReference type="AlphaFoldDB" id="A0AAW0P661"/>
<feature type="compositionally biased region" description="Basic and acidic residues" evidence="4">
    <location>
        <begin position="20"/>
        <end position="29"/>
    </location>
</feature>
<dbReference type="PANTHER" id="PTHR24179">
    <property type="entry name" value="PROTEIN PHOSPHATASE 1 REGULATORY SUBUNIT 12"/>
    <property type="match status" value="1"/>
</dbReference>
<dbReference type="GO" id="GO:0005737">
    <property type="term" value="C:cytoplasm"/>
    <property type="evidence" value="ECO:0007669"/>
    <property type="project" value="TreeGrafter"/>
</dbReference>
<comment type="caution">
    <text evidence="5">The sequence shown here is derived from an EMBL/GenBank/DDBJ whole genome shotgun (WGS) entry which is preliminary data.</text>
</comment>